<dbReference type="PANTHER" id="PTHR23148">
    <property type="entry name" value="SERINE/ARGININE REGULATED NUCLEAR MATRIX PROTEIN"/>
    <property type="match status" value="1"/>
</dbReference>
<proteinExistence type="predicted"/>
<gene>
    <name evidence="4" type="ORF">NA57DRAFT_75119</name>
</gene>
<dbReference type="OrthoDB" id="163257at2759"/>
<comment type="caution">
    <text evidence="4">The sequence shown here is derived from an EMBL/GenBank/DDBJ whole genome shotgun (WGS) entry which is preliminary data.</text>
</comment>
<feature type="compositionally biased region" description="Low complexity" evidence="2">
    <location>
        <begin position="391"/>
        <end position="403"/>
    </location>
</feature>
<feature type="compositionally biased region" description="Basic and acidic residues" evidence="2">
    <location>
        <begin position="132"/>
        <end position="149"/>
    </location>
</feature>
<dbReference type="AlphaFoldDB" id="A0A9P4IGK4"/>
<dbReference type="InterPro" id="IPR052225">
    <property type="entry name" value="Ser/Arg_repetitive_matrix"/>
</dbReference>
<dbReference type="PROSITE" id="PS51025">
    <property type="entry name" value="PWI"/>
    <property type="match status" value="1"/>
</dbReference>
<dbReference type="Gene3D" id="1.20.1390.10">
    <property type="entry name" value="PWI domain"/>
    <property type="match status" value="1"/>
</dbReference>
<dbReference type="InterPro" id="IPR036483">
    <property type="entry name" value="PWI_dom_sf"/>
</dbReference>
<feature type="compositionally biased region" description="Basic and acidic residues" evidence="2">
    <location>
        <begin position="428"/>
        <end position="454"/>
    </location>
</feature>
<sequence length="479" mass="52288">MAATVDQKLLKATKFPPEFNQKVDMSKVKVDVMKTWIAGKISEILGAEDDVVIELCFNLLEARFPDIKALQIQLTGFLEKHTAAFCKELWNLCLSAQSNELGVPKELLEAKKLELIQGKPKRPQKRSVAVESKSESVNERSREYGKESAENVDVEEAEVVVETSVGETMMVAVDPKTPGRHRAGDAVLHRGGRWTPTSRAEAEGAMIGLGAARRPLAGLLRVAVQYLGRLLQNTAGDRQVSRGAGRSRESALNAAQRDDPQAPQEVSPSWRSPKPLLKNHAHVRPEATACGESVVEEEGAHPLLDARNDAVVLHPQQVLGQGRGALGTIAEANHTGTRDHPQSPATPTLKDALILERTEMPLTILAGGVWHAAILAVARLRGSASVSAPLSATSRRGSAAGARPLEQRVAATPPRPPPRQNGHLQRRLKSETKERLRRWPEKGPEPVEAPKPEKPGLAWWISKVTTPKTEDFMRFATEE</sequence>
<dbReference type="Proteomes" id="UP000799772">
    <property type="component" value="Unassembled WGS sequence"/>
</dbReference>
<dbReference type="Pfam" id="PF01480">
    <property type="entry name" value="PWI"/>
    <property type="match status" value="1"/>
</dbReference>
<evidence type="ECO:0000256" key="2">
    <source>
        <dbReference type="SAM" id="MobiDB-lite"/>
    </source>
</evidence>
<dbReference type="SMART" id="SM00311">
    <property type="entry name" value="PWI"/>
    <property type="match status" value="1"/>
</dbReference>
<dbReference type="PANTHER" id="PTHR23148:SF0">
    <property type="entry name" value="SERINE_ARGININE REPETITIVE MATRIX PROTEIN 1"/>
    <property type="match status" value="1"/>
</dbReference>
<accession>A0A9P4IGK4</accession>
<protein>
    <recommendedName>
        <fullName evidence="3">PWI domain-containing protein</fullName>
    </recommendedName>
</protein>
<evidence type="ECO:0000256" key="1">
    <source>
        <dbReference type="ARBA" id="ARBA00022664"/>
    </source>
</evidence>
<dbReference type="GO" id="GO:0005681">
    <property type="term" value="C:spliceosomal complex"/>
    <property type="evidence" value="ECO:0007669"/>
    <property type="project" value="TreeGrafter"/>
</dbReference>
<evidence type="ECO:0000313" key="4">
    <source>
        <dbReference type="EMBL" id="KAF2099618.1"/>
    </source>
</evidence>
<name>A0A9P4IGK4_9PEZI</name>
<evidence type="ECO:0000313" key="5">
    <source>
        <dbReference type="Proteomes" id="UP000799772"/>
    </source>
</evidence>
<reference evidence="4" key="1">
    <citation type="journal article" date="2020" name="Stud. Mycol.">
        <title>101 Dothideomycetes genomes: a test case for predicting lifestyles and emergence of pathogens.</title>
        <authorList>
            <person name="Haridas S."/>
            <person name="Albert R."/>
            <person name="Binder M."/>
            <person name="Bloem J."/>
            <person name="Labutti K."/>
            <person name="Salamov A."/>
            <person name="Andreopoulos B."/>
            <person name="Baker S."/>
            <person name="Barry K."/>
            <person name="Bills G."/>
            <person name="Bluhm B."/>
            <person name="Cannon C."/>
            <person name="Castanera R."/>
            <person name="Culley D."/>
            <person name="Daum C."/>
            <person name="Ezra D."/>
            <person name="Gonzalez J."/>
            <person name="Henrissat B."/>
            <person name="Kuo A."/>
            <person name="Liang C."/>
            <person name="Lipzen A."/>
            <person name="Lutzoni F."/>
            <person name="Magnuson J."/>
            <person name="Mondo S."/>
            <person name="Nolan M."/>
            <person name="Ohm R."/>
            <person name="Pangilinan J."/>
            <person name="Park H.-J."/>
            <person name="Ramirez L."/>
            <person name="Alfaro M."/>
            <person name="Sun H."/>
            <person name="Tritt A."/>
            <person name="Yoshinaga Y."/>
            <person name="Zwiers L.-H."/>
            <person name="Turgeon B."/>
            <person name="Goodwin S."/>
            <person name="Spatafora J."/>
            <person name="Crous P."/>
            <person name="Grigoriev I."/>
        </authorList>
    </citation>
    <scope>NUCLEOTIDE SEQUENCE</scope>
    <source>
        <strain evidence="4">CBS 133067</strain>
    </source>
</reference>
<dbReference type="SUPFAM" id="SSF101233">
    <property type="entry name" value="PWI domain"/>
    <property type="match status" value="1"/>
</dbReference>
<feature type="region of interest" description="Disordered" evidence="2">
    <location>
        <begin position="386"/>
        <end position="454"/>
    </location>
</feature>
<dbReference type="EMBL" id="ML978125">
    <property type="protein sequence ID" value="KAF2099618.1"/>
    <property type="molecule type" value="Genomic_DNA"/>
</dbReference>
<dbReference type="InterPro" id="IPR002483">
    <property type="entry name" value="PWI_dom"/>
</dbReference>
<keyword evidence="5" id="KW-1185">Reference proteome</keyword>
<dbReference type="GO" id="GO:0006397">
    <property type="term" value="P:mRNA processing"/>
    <property type="evidence" value="ECO:0007669"/>
    <property type="project" value="UniProtKB-KW"/>
</dbReference>
<dbReference type="GO" id="GO:0003723">
    <property type="term" value="F:RNA binding"/>
    <property type="evidence" value="ECO:0007669"/>
    <property type="project" value="TreeGrafter"/>
</dbReference>
<keyword evidence="1" id="KW-0507">mRNA processing</keyword>
<organism evidence="4 5">
    <name type="scientific">Rhizodiscina lignyota</name>
    <dbReference type="NCBI Taxonomy" id="1504668"/>
    <lineage>
        <taxon>Eukaryota</taxon>
        <taxon>Fungi</taxon>
        <taxon>Dikarya</taxon>
        <taxon>Ascomycota</taxon>
        <taxon>Pezizomycotina</taxon>
        <taxon>Dothideomycetes</taxon>
        <taxon>Pleosporomycetidae</taxon>
        <taxon>Aulographales</taxon>
        <taxon>Rhizodiscinaceae</taxon>
        <taxon>Rhizodiscina</taxon>
    </lineage>
</organism>
<feature type="region of interest" description="Disordered" evidence="2">
    <location>
        <begin position="236"/>
        <end position="276"/>
    </location>
</feature>
<feature type="domain" description="PWI" evidence="3">
    <location>
        <begin position="12"/>
        <end position="110"/>
    </location>
</feature>
<evidence type="ECO:0000259" key="3">
    <source>
        <dbReference type="PROSITE" id="PS51025"/>
    </source>
</evidence>
<dbReference type="GO" id="GO:0048024">
    <property type="term" value="P:regulation of mRNA splicing, via spliceosome"/>
    <property type="evidence" value="ECO:0007669"/>
    <property type="project" value="TreeGrafter"/>
</dbReference>
<feature type="region of interest" description="Disordered" evidence="2">
    <location>
        <begin position="124"/>
        <end position="149"/>
    </location>
</feature>